<gene>
    <name evidence="1" type="ORF">L1049_010029</name>
</gene>
<evidence type="ECO:0000313" key="1">
    <source>
        <dbReference type="EMBL" id="KAK9267599.1"/>
    </source>
</evidence>
<dbReference type="AlphaFoldDB" id="A0AAP0R412"/>
<sequence>MGISPPSFDLLRQREILRFYCCIVFRIRKSSIIPIATVALVKVVDTSVFVGEVEGLSRCLYEHYGGVYTSSPCLEHTMS</sequence>
<protein>
    <submittedName>
        <fullName evidence="1">Uncharacterized protein</fullName>
    </submittedName>
</protein>
<keyword evidence="2" id="KW-1185">Reference proteome</keyword>
<dbReference type="Proteomes" id="UP001415857">
    <property type="component" value="Unassembled WGS sequence"/>
</dbReference>
<accession>A0AAP0R412</accession>
<organism evidence="1 2">
    <name type="scientific">Liquidambar formosana</name>
    <name type="common">Formosan gum</name>
    <dbReference type="NCBI Taxonomy" id="63359"/>
    <lineage>
        <taxon>Eukaryota</taxon>
        <taxon>Viridiplantae</taxon>
        <taxon>Streptophyta</taxon>
        <taxon>Embryophyta</taxon>
        <taxon>Tracheophyta</taxon>
        <taxon>Spermatophyta</taxon>
        <taxon>Magnoliopsida</taxon>
        <taxon>eudicotyledons</taxon>
        <taxon>Gunneridae</taxon>
        <taxon>Pentapetalae</taxon>
        <taxon>Saxifragales</taxon>
        <taxon>Altingiaceae</taxon>
        <taxon>Liquidambar</taxon>
    </lineage>
</organism>
<comment type="caution">
    <text evidence="1">The sequence shown here is derived from an EMBL/GenBank/DDBJ whole genome shotgun (WGS) entry which is preliminary data.</text>
</comment>
<evidence type="ECO:0000313" key="2">
    <source>
        <dbReference type="Proteomes" id="UP001415857"/>
    </source>
</evidence>
<dbReference type="EMBL" id="JBBPBK010000016">
    <property type="protein sequence ID" value="KAK9267599.1"/>
    <property type="molecule type" value="Genomic_DNA"/>
</dbReference>
<name>A0AAP0R412_LIQFO</name>
<reference evidence="1 2" key="1">
    <citation type="journal article" date="2024" name="Plant J.">
        <title>Genome sequences and population genomics reveal climatic adaptation and genomic divergence between two closely related sweetgum species.</title>
        <authorList>
            <person name="Xu W.Q."/>
            <person name="Ren C.Q."/>
            <person name="Zhang X.Y."/>
            <person name="Comes H.P."/>
            <person name="Liu X.H."/>
            <person name="Li Y.G."/>
            <person name="Kettle C.J."/>
            <person name="Jalonen R."/>
            <person name="Gaisberger H."/>
            <person name="Ma Y.Z."/>
            <person name="Qiu Y.X."/>
        </authorList>
    </citation>
    <scope>NUCLEOTIDE SEQUENCE [LARGE SCALE GENOMIC DNA]</scope>
    <source>
        <strain evidence="1">Hangzhou</strain>
    </source>
</reference>
<proteinExistence type="predicted"/>